<comment type="pathway">
    <text evidence="6">Cofactor biosynthesis; adenosylcobalamin biosynthesis; adenosylcobalamin from cob(II)yrinate a,c-diamide: step 5/7.</text>
</comment>
<evidence type="ECO:0000256" key="5">
    <source>
        <dbReference type="ARBA" id="ARBA00004692"/>
    </source>
</evidence>
<dbReference type="GO" id="GO:0005525">
    <property type="term" value="F:GTP binding"/>
    <property type="evidence" value="ECO:0007669"/>
    <property type="project" value="UniProtKB-KW"/>
</dbReference>
<dbReference type="NCBIfam" id="NF004469">
    <property type="entry name" value="PRK05800.1"/>
    <property type="match status" value="1"/>
</dbReference>
<dbReference type="EC" id="2.7.1.156" evidence="8"/>
<keyword evidence="20" id="KW-0548">Nucleotidyltransferase</keyword>
<evidence type="ECO:0000313" key="20">
    <source>
        <dbReference type="EMBL" id="CAJ73449.1"/>
    </source>
</evidence>
<dbReference type="PANTHER" id="PTHR34848">
    <property type="match status" value="1"/>
</dbReference>
<accession>Q1Q796</accession>
<dbReference type="RefSeq" id="WP_099326825.1">
    <property type="nucleotide sequence ID" value="NZ_CP049055.1"/>
</dbReference>
<dbReference type="GO" id="GO:0043752">
    <property type="term" value="F:adenosylcobinamide kinase activity"/>
    <property type="evidence" value="ECO:0007669"/>
    <property type="project" value="UniProtKB-EC"/>
</dbReference>
<dbReference type="Proteomes" id="UP000221734">
    <property type="component" value="Chromosome Kuenenia_stuttgartiensis_MBR1"/>
</dbReference>
<keyword evidence="12 19" id="KW-0547">Nucleotide-binding</keyword>
<evidence type="ECO:0000256" key="7">
    <source>
        <dbReference type="ARBA" id="ARBA00007490"/>
    </source>
</evidence>
<keyword evidence="10" id="KW-0169">Cobalamin biosynthesis</keyword>
<dbReference type="Proteomes" id="UP000501926">
    <property type="component" value="Chromosome"/>
</dbReference>
<comment type="catalytic activity">
    <reaction evidence="1">
        <text>adenosylcob(III)inamide + ATP = adenosylcob(III)inamide phosphate + ADP + H(+)</text>
        <dbReference type="Rhea" id="RHEA:15769"/>
        <dbReference type="ChEBI" id="CHEBI:2480"/>
        <dbReference type="ChEBI" id="CHEBI:15378"/>
        <dbReference type="ChEBI" id="CHEBI:30616"/>
        <dbReference type="ChEBI" id="CHEBI:58502"/>
        <dbReference type="ChEBI" id="CHEBI:456216"/>
        <dbReference type="EC" id="2.7.1.156"/>
    </reaction>
</comment>
<keyword evidence="15 19" id="KW-0342">GTP-binding</keyword>
<organism evidence="20">
    <name type="scientific">Kuenenia stuttgartiensis</name>
    <dbReference type="NCBI Taxonomy" id="174633"/>
    <lineage>
        <taxon>Bacteria</taxon>
        <taxon>Pseudomonadati</taxon>
        <taxon>Planctomycetota</taxon>
        <taxon>Candidatus Brocadiia</taxon>
        <taxon>Candidatus Brocadiales</taxon>
        <taxon>Candidatus Brocadiaceae</taxon>
        <taxon>Candidatus Kuenenia</taxon>
    </lineage>
</organism>
<evidence type="ECO:0000256" key="8">
    <source>
        <dbReference type="ARBA" id="ARBA00012016"/>
    </source>
</evidence>
<evidence type="ECO:0000256" key="19">
    <source>
        <dbReference type="PIRSR" id="PIRSR006135-2"/>
    </source>
</evidence>
<evidence type="ECO:0000256" key="4">
    <source>
        <dbReference type="ARBA" id="ARBA00003889"/>
    </source>
</evidence>
<proteinExistence type="inferred from homology"/>
<dbReference type="GO" id="GO:0005524">
    <property type="term" value="F:ATP binding"/>
    <property type="evidence" value="ECO:0007669"/>
    <property type="project" value="UniProtKB-KW"/>
</dbReference>
<dbReference type="AlphaFoldDB" id="Q1Q796"/>
<keyword evidence="13 20" id="KW-0418">Kinase</keyword>
<keyword evidence="11 20" id="KW-0808">Transferase</keyword>
<name>Q1Q796_KUEST</name>
<dbReference type="InterPro" id="IPR003203">
    <property type="entry name" value="CobU/CobP"/>
</dbReference>
<dbReference type="EC" id="2.7.7.62" evidence="9"/>
<dbReference type="EMBL" id="CP049055">
    <property type="protein sequence ID" value="QII12024.1"/>
    <property type="molecule type" value="Genomic_DNA"/>
</dbReference>
<dbReference type="KEGG" id="kst:KSMBR1_3950"/>
<keyword evidence="23" id="KW-1185">Reference proteome</keyword>
<keyword evidence="14" id="KW-0067">ATP-binding</keyword>
<feature type="binding site" evidence="19">
    <location>
        <begin position="33"/>
        <end position="35"/>
    </location>
    <ligand>
        <name>GTP</name>
        <dbReference type="ChEBI" id="CHEBI:37565"/>
    </ligand>
</feature>
<feature type="binding site" evidence="19">
    <location>
        <position position="83"/>
    </location>
    <ligand>
        <name>GTP</name>
        <dbReference type="ChEBI" id="CHEBI:37565"/>
    </ligand>
</feature>
<evidence type="ECO:0000256" key="14">
    <source>
        <dbReference type="ARBA" id="ARBA00022840"/>
    </source>
</evidence>
<dbReference type="GO" id="GO:0009236">
    <property type="term" value="P:cobalamin biosynthetic process"/>
    <property type="evidence" value="ECO:0007669"/>
    <property type="project" value="UniProtKB-UniPathway"/>
</dbReference>
<comment type="catalytic activity">
    <reaction evidence="2">
        <text>adenosylcob(III)inamide phosphate + GTP + H(+) = adenosylcob(III)inamide-GDP + diphosphate</text>
        <dbReference type="Rhea" id="RHEA:22712"/>
        <dbReference type="ChEBI" id="CHEBI:15378"/>
        <dbReference type="ChEBI" id="CHEBI:33019"/>
        <dbReference type="ChEBI" id="CHEBI:37565"/>
        <dbReference type="ChEBI" id="CHEBI:58502"/>
        <dbReference type="ChEBI" id="CHEBI:60487"/>
        <dbReference type="EC" id="2.7.7.62"/>
    </reaction>
</comment>
<dbReference type="PIRSF" id="PIRSF006135">
    <property type="entry name" value="CobU"/>
    <property type="match status" value="1"/>
</dbReference>
<evidence type="ECO:0000256" key="2">
    <source>
        <dbReference type="ARBA" id="ARBA00000711"/>
    </source>
</evidence>
<evidence type="ECO:0000313" key="23">
    <source>
        <dbReference type="Proteomes" id="UP000221734"/>
    </source>
</evidence>
<reference evidence="22" key="4">
    <citation type="submission" date="2017-10" db="EMBL/GenBank/DDBJ databases">
        <authorList>
            <person name="Banno H."/>
            <person name="Chua N.-H."/>
        </authorList>
    </citation>
    <scope>NUCLEOTIDE SEQUENCE [LARGE SCALE GENOMIC DNA]</scope>
    <source>
        <strain evidence="22">Kuenenia_mbr1_ru-nijmegen</strain>
    </source>
</reference>
<feature type="binding site" evidence="19">
    <location>
        <begin position="9"/>
        <end position="16"/>
    </location>
    <ligand>
        <name>GTP</name>
        <dbReference type="ChEBI" id="CHEBI:37565"/>
    </ligand>
</feature>
<evidence type="ECO:0000256" key="18">
    <source>
        <dbReference type="PIRSR" id="PIRSR006135-1"/>
    </source>
</evidence>
<evidence type="ECO:0000256" key="13">
    <source>
        <dbReference type="ARBA" id="ARBA00022777"/>
    </source>
</evidence>
<dbReference type="Gene3D" id="3.40.50.300">
    <property type="entry name" value="P-loop containing nucleotide triphosphate hydrolases"/>
    <property type="match status" value="1"/>
</dbReference>
<feature type="active site" description="GMP-histidine intermediate" evidence="18">
    <location>
        <position position="49"/>
    </location>
</feature>
<dbReference type="PANTHER" id="PTHR34848:SF1">
    <property type="entry name" value="BIFUNCTIONAL ADENOSYLCOBALAMIN BIOSYNTHESIS PROTEIN COBU"/>
    <property type="match status" value="1"/>
</dbReference>
<comment type="similarity">
    <text evidence="7">Belongs to the CobU/CobP family.</text>
</comment>
<evidence type="ECO:0000256" key="12">
    <source>
        <dbReference type="ARBA" id="ARBA00022741"/>
    </source>
</evidence>
<evidence type="ECO:0000256" key="9">
    <source>
        <dbReference type="ARBA" id="ARBA00012523"/>
    </source>
</evidence>
<comment type="catalytic activity">
    <reaction evidence="3">
        <text>adenosylcob(III)inamide + GTP = adenosylcob(III)inamide phosphate + GDP + H(+)</text>
        <dbReference type="Rhea" id="RHEA:15765"/>
        <dbReference type="ChEBI" id="CHEBI:2480"/>
        <dbReference type="ChEBI" id="CHEBI:15378"/>
        <dbReference type="ChEBI" id="CHEBI:37565"/>
        <dbReference type="ChEBI" id="CHEBI:58189"/>
        <dbReference type="ChEBI" id="CHEBI:58502"/>
        <dbReference type="EC" id="2.7.1.156"/>
    </reaction>
</comment>
<dbReference type="UniPathway" id="UPA00148">
    <property type="reaction ID" value="UER00236"/>
</dbReference>
<evidence type="ECO:0000313" key="22">
    <source>
        <dbReference type="EMBL" id="SOH06422.1"/>
    </source>
</evidence>
<comment type="pathway">
    <text evidence="5">Cofactor biosynthesis; adenosylcobalamin biosynthesis; adenosylcobalamin from cob(II)yrinate a,c-diamide: step 6/7.</text>
</comment>
<reference evidence="20" key="1">
    <citation type="journal article" date="2006" name="Nature">
        <title>Deciphering the evolution and metabolism of an anammox bacterium from a community genome.</title>
        <authorList>
            <person name="Strous M."/>
            <person name="Pelletier E."/>
            <person name="Mangenot S."/>
            <person name="Rattei T."/>
            <person name="Lehner A."/>
            <person name="Taylor M.W."/>
            <person name="Horn M."/>
            <person name="Daims H."/>
            <person name="Bartol-Mavel D."/>
            <person name="Wincker P."/>
            <person name="Barbe V."/>
            <person name="Fonknechten N."/>
            <person name="Vallenet D."/>
            <person name="Segurens B."/>
            <person name="Schenowitz-Truong C."/>
            <person name="Medigue C."/>
            <person name="Collingro A."/>
            <person name="Snel B."/>
            <person name="Dutilh B.E."/>
            <person name="OpDenCamp H.J.M."/>
            <person name="vanDerDrift C."/>
            <person name="Cirpus I."/>
            <person name="vanDePas-Schoonen K.T."/>
            <person name="Harhangi H.R."/>
            <person name="vanNiftrik L."/>
            <person name="Schmid M."/>
            <person name="Keltjens J."/>
            <person name="vanDeVossenberg J."/>
            <person name="Kartal B."/>
            <person name="Meier H."/>
            <person name="Frishman D."/>
            <person name="Huynen M.A."/>
            <person name="Mewes H."/>
            <person name="Weissenbach J."/>
            <person name="Jetten M.S.M."/>
            <person name="Wagner M."/>
            <person name="LePaslier D."/>
        </authorList>
    </citation>
    <scope>NUCLEOTIDE SEQUENCE</scope>
</reference>
<dbReference type="Pfam" id="PF02283">
    <property type="entry name" value="CobU"/>
    <property type="match status" value="1"/>
</dbReference>
<evidence type="ECO:0000256" key="6">
    <source>
        <dbReference type="ARBA" id="ARBA00005159"/>
    </source>
</evidence>
<dbReference type="GO" id="GO:0008820">
    <property type="term" value="F:cobinamide phosphate guanylyltransferase activity"/>
    <property type="evidence" value="ECO:0007669"/>
    <property type="project" value="UniProtKB-EC"/>
</dbReference>
<evidence type="ECO:0000256" key="16">
    <source>
        <dbReference type="ARBA" id="ARBA00029570"/>
    </source>
</evidence>
<gene>
    <name evidence="20" type="primary">cobU</name>
    <name evidence="21" type="ORF">KsCSTR_26450</name>
    <name evidence="22" type="ORF">KSMBR1_3950</name>
    <name evidence="20" type="ORF">kuste2700</name>
</gene>
<dbReference type="OrthoDB" id="9799422at2"/>
<evidence type="ECO:0000256" key="1">
    <source>
        <dbReference type="ARBA" id="ARBA00000312"/>
    </source>
</evidence>
<sequence>MAKTILVLGGARSGKSSFAETMAKRYKTVVYVATAEIKDDEMRERIRIHRERRPLCWQTIESPYNLEKVVFDQSKKADLVFIDCITLYITNLLVMPANQDSSQIIDKIHTLCRVCEEITSDIIIVSNEVGLGIMPENALARHFCDIAGSANQILAQHATEVYFVISGIAQKIK</sequence>
<evidence type="ECO:0000256" key="3">
    <source>
        <dbReference type="ARBA" id="ARBA00001522"/>
    </source>
</evidence>
<dbReference type="CDD" id="cd00544">
    <property type="entry name" value="CobU"/>
    <property type="match status" value="1"/>
</dbReference>
<reference evidence="21 24" key="5">
    <citation type="submission" date="2020-02" db="EMBL/GenBank/DDBJ databases">
        <title>Newly sequenced genome of strain CSTR1 showed variability in Candidatus Kuenenia stuttgartiensis genomes.</title>
        <authorList>
            <person name="Ding C."/>
            <person name="Adrian L."/>
        </authorList>
    </citation>
    <scope>NUCLEOTIDE SEQUENCE [LARGE SCALE GENOMIC DNA]</scope>
    <source>
        <strain evidence="21 24">CSTR1</strain>
    </source>
</reference>
<dbReference type="EMBL" id="CT573071">
    <property type="protein sequence ID" value="CAJ73449.1"/>
    <property type="molecule type" value="Genomic_DNA"/>
</dbReference>
<feature type="binding site" evidence="19">
    <location>
        <position position="61"/>
    </location>
    <ligand>
        <name>GTP</name>
        <dbReference type="ChEBI" id="CHEBI:37565"/>
    </ligand>
</feature>
<evidence type="ECO:0000256" key="15">
    <source>
        <dbReference type="ARBA" id="ARBA00023134"/>
    </source>
</evidence>
<feature type="binding site" evidence="19">
    <location>
        <begin position="50"/>
        <end position="53"/>
    </location>
    <ligand>
        <name>GTP</name>
        <dbReference type="ChEBI" id="CHEBI:37565"/>
    </ligand>
</feature>
<dbReference type="SUPFAM" id="SSF52540">
    <property type="entry name" value="P-loop containing nucleoside triphosphate hydrolases"/>
    <property type="match status" value="1"/>
</dbReference>
<evidence type="ECO:0000313" key="24">
    <source>
        <dbReference type="Proteomes" id="UP000501926"/>
    </source>
</evidence>
<evidence type="ECO:0000313" key="21">
    <source>
        <dbReference type="EMBL" id="QII12024.1"/>
    </source>
</evidence>
<reference evidence="23" key="3">
    <citation type="submission" date="2017-10" db="EMBL/GenBank/DDBJ databases">
        <authorList>
            <person name="Frank J."/>
        </authorList>
    </citation>
    <scope>NUCLEOTIDE SEQUENCE [LARGE SCALE GENOMIC DNA]</scope>
</reference>
<reference evidence="20" key="2">
    <citation type="submission" date="2006-01" db="EMBL/GenBank/DDBJ databases">
        <authorList>
            <person name="Genoscope"/>
        </authorList>
    </citation>
    <scope>NUCLEOTIDE SEQUENCE</scope>
</reference>
<evidence type="ECO:0000256" key="11">
    <source>
        <dbReference type="ARBA" id="ARBA00022679"/>
    </source>
</evidence>
<comment type="function">
    <text evidence="4">Catalyzes ATP-dependent phosphorylation of adenosylcobinamide and addition of GMP to adenosylcobinamide phosphate.</text>
</comment>
<evidence type="ECO:0000256" key="10">
    <source>
        <dbReference type="ARBA" id="ARBA00022573"/>
    </source>
</evidence>
<dbReference type="EMBL" id="LT934425">
    <property type="protein sequence ID" value="SOH06422.1"/>
    <property type="molecule type" value="Genomic_DNA"/>
</dbReference>
<evidence type="ECO:0000256" key="17">
    <source>
        <dbReference type="ARBA" id="ARBA00030571"/>
    </source>
</evidence>
<protein>
    <recommendedName>
        <fullName evidence="16">Adenosylcobinamide kinase</fullName>
        <ecNumber evidence="8">2.7.1.156</ecNumber>
        <ecNumber evidence="9">2.7.7.62</ecNumber>
    </recommendedName>
    <alternativeName>
        <fullName evidence="17">Adenosylcobinamide-phosphate guanylyltransferase</fullName>
    </alternativeName>
</protein>
<dbReference type="InterPro" id="IPR027417">
    <property type="entry name" value="P-loop_NTPase"/>
</dbReference>